<evidence type="ECO:0000313" key="2">
    <source>
        <dbReference type="EMBL" id="KAH0561562.1"/>
    </source>
</evidence>
<keyword evidence="1" id="KW-0175">Coiled coil</keyword>
<comment type="caution">
    <text evidence="2">The sequence shown here is derived from an EMBL/GenBank/DDBJ whole genome shotgun (WGS) entry which is preliminary data.</text>
</comment>
<evidence type="ECO:0000256" key="1">
    <source>
        <dbReference type="SAM" id="Coils"/>
    </source>
</evidence>
<name>A0AAV7IWK4_COTGL</name>
<feature type="coiled-coil region" evidence="1">
    <location>
        <begin position="64"/>
        <end position="91"/>
    </location>
</feature>
<dbReference type="Proteomes" id="UP000826195">
    <property type="component" value="Unassembled WGS sequence"/>
</dbReference>
<gene>
    <name evidence="2" type="ORF">KQX54_017655</name>
</gene>
<keyword evidence="3" id="KW-1185">Reference proteome</keyword>
<proteinExistence type="predicted"/>
<organism evidence="2 3">
    <name type="scientific">Cotesia glomerata</name>
    <name type="common">Lepidopteran parasitic wasp</name>
    <name type="synonym">Apanteles glomeratus</name>
    <dbReference type="NCBI Taxonomy" id="32391"/>
    <lineage>
        <taxon>Eukaryota</taxon>
        <taxon>Metazoa</taxon>
        <taxon>Ecdysozoa</taxon>
        <taxon>Arthropoda</taxon>
        <taxon>Hexapoda</taxon>
        <taxon>Insecta</taxon>
        <taxon>Pterygota</taxon>
        <taxon>Neoptera</taxon>
        <taxon>Endopterygota</taxon>
        <taxon>Hymenoptera</taxon>
        <taxon>Apocrita</taxon>
        <taxon>Ichneumonoidea</taxon>
        <taxon>Braconidae</taxon>
        <taxon>Microgastrinae</taxon>
        <taxon>Cotesia</taxon>
    </lineage>
</organism>
<reference evidence="2 3" key="1">
    <citation type="journal article" date="2021" name="J. Hered.">
        <title>A chromosome-level genome assembly of the parasitoid wasp, Cotesia glomerata (Hymenoptera: Braconidae).</title>
        <authorList>
            <person name="Pinto B.J."/>
            <person name="Weis J.J."/>
            <person name="Gamble T."/>
            <person name="Ode P.J."/>
            <person name="Paul R."/>
            <person name="Zaspel J.M."/>
        </authorList>
    </citation>
    <scope>NUCLEOTIDE SEQUENCE [LARGE SCALE GENOMIC DNA]</scope>
    <source>
        <strain evidence="2">CgM1</strain>
    </source>
</reference>
<sequence length="124" mass="14083">MLTRSLLNSAIVDNVLLNNTSRHQRSEIAFESKDYALDAQITCLCSLHDIVEPDGLIHIQQRGAAKARRAREALRNEENAWELDVEDEEELYESMEVSKDDDSAKYTRFNTLHMRGTGNMSPGT</sequence>
<dbReference type="AlphaFoldDB" id="A0AAV7IWK4"/>
<evidence type="ECO:0000313" key="3">
    <source>
        <dbReference type="Proteomes" id="UP000826195"/>
    </source>
</evidence>
<dbReference type="EMBL" id="JAHXZJ010000374">
    <property type="protein sequence ID" value="KAH0561562.1"/>
    <property type="molecule type" value="Genomic_DNA"/>
</dbReference>
<accession>A0AAV7IWK4</accession>
<protein>
    <submittedName>
        <fullName evidence="2">Uncharacterized protein</fullName>
    </submittedName>
</protein>